<proteinExistence type="predicted"/>
<dbReference type="AlphaFoldDB" id="A0A6H1ZAK7"/>
<protein>
    <submittedName>
        <fullName evidence="1">Uncharacterized protein</fullName>
    </submittedName>
</protein>
<dbReference type="EMBL" id="MT144598">
    <property type="protein sequence ID" value="QJH94215.1"/>
    <property type="molecule type" value="Genomic_DNA"/>
</dbReference>
<accession>A0A6H1ZAK7</accession>
<reference evidence="1" key="1">
    <citation type="submission" date="2020-03" db="EMBL/GenBank/DDBJ databases">
        <title>The deep terrestrial virosphere.</title>
        <authorList>
            <person name="Holmfeldt K."/>
            <person name="Nilsson E."/>
            <person name="Simone D."/>
            <person name="Lopez-Fernandez M."/>
            <person name="Wu X."/>
            <person name="de Brujin I."/>
            <person name="Lundin D."/>
            <person name="Andersson A."/>
            <person name="Bertilsson S."/>
            <person name="Dopson M."/>
        </authorList>
    </citation>
    <scope>NUCLEOTIDE SEQUENCE</scope>
    <source>
        <strain evidence="1">TM448A00111</strain>
        <strain evidence="2">TM448B00196</strain>
    </source>
</reference>
<name>A0A6H1ZAK7_9ZZZZ</name>
<organism evidence="1">
    <name type="scientific">viral metagenome</name>
    <dbReference type="NCBI Taxonomy" id="1070528"/>
    <lineage>
        <taxon>unclassified sequences</taxon>
        <taxon>metagenomes</taxon>
        <taxon>organismal metagenomes</taxon>
    </lineage>
</organism>
<evidence type="ECO:0000313" key="2">
    <source>
        <dbReference type="EMBL" id="QJH94215.1"/>
    </source>
</evidence>
<evidence type="ECO:0000313" key="1">
    <source>
        <dbReference type="EMBL" id="QJA44499.1"/>
    </source>
</evidence>
<gene>
    <name evidence="1" type="ORF">TM448A00111_0002</name>
    <name evidence="2" type="ORF">TM448B00196_0002</name>
</gene>
<sequence length="74" mass="8270">MTTIRNRYVVGANGVGVLDTARTKRAAFDAARNAALSDRSLDGVYVEDRLAHIGTPWLWYYHPRDDALYMAGVK</sequence>
<dbReference type="EMBL" id="MT143977">
    <property type="protein sequence ID" value="QJA44499.1"/>
    <property type="molecule type" value="Genomic_DNA"/>
</dbReference>